<name>A0A6A5Y1Y7_9PLEO</name>
<protein>
    <submittedName>
        <fullName evidence="1">Uncharacterized protein</fullName>
    </submittedName>
</protein>
<evidence type="ECO:0000313" key="1">
    <source>
        <dbReference type="EMBL" id="KAF2019223.1"/>
    </source>
</evidence>
<dbReference type="EMBL" id="ML978067">
    <property type="protein sequence ID" value="KAF2019223.1"/>
    <property type="molecule type" value="Genomic_DNA"/>
</dbReference>
<reference evidence="1" key="1">
    <citation type="journal article" date="2020" name="Stud. Mycol.">
        <title>101 Dothideomycetes genomes: a test case for predicting lifestyles and emergence of pathogens.</title>
        <authorList>
            <person name="Haridas S."/>
            <person name="Albert R."/>
            <person name="Binder M."/>
            <person name="Bloem J."/>
            <person name="Labutti K."/>
            <person name="Salamov A."/>
            <person name="Andreopoulos B."/>
            <person name="Baker S."/>
            <person name="Barry K."/>
            <person name="Bills G."/>
            <person name="Bluhm B."/>
            <person name="Cannon C."/>
            <person name="Castanera R."/>
            <person name="Culley D."/>
            <person name="Daum C."/>
            <person name="Ezra D."/>
            <person name="Gonzalez J."/>
            <person name="Henrissat B."/>
            <person name="Kuo A."/>
            <person name="Liang C."/>
            <person name="Lipzen A."/>
            <person name="Lutzoni F."/>
            <person name="Magnuson J."/>
            <person name="Mondo S."/>
            <person name="Nolan M."/>
            <person name="Ohm R."/>
            <person name="Pangilinan J."/>
            <person name="Park H.-J."/>
            <person name="Ramirez L."/>
            <person name="Alfaro M."/>
            <person name="Sun H."/>
            <person name="Tritt A."/>
            <person name="Yoshinaga Y."/>
            <person name="Zwiers L.-H."/>
            <person name="Turgeon B."/>
            <person name="Goodwin S."/>
            <person name="Spatafora J."/>
            <person name="Crous P."/>
            <person name="Grigoriev I."/>
        </authorList>
    </citation>
    <scope>NUCLEOTIDE SEQUENCE</scope>
    <source>
        <strain evidence="1">CBS 175.79</strain>
    </source>
</reference>
<organism evidence="1 2">
    <name type="scientific">Aaosphaeria arxii CBS 175.79</name>
    <dbReference type="NCBI Taxonomy" id="1450172"/>
    <lineage>
        <taxon>Eukaryota</taxon>
        <taxon>Fungi</taxon>
        <taxon>Dikarya</taxon>
        <taxon>Ascomycota</taxon>
        <taxon>Pezizomycotina</taxon>
        <taxon>Dothideomycetes</taxon>
        <taxon>Pleosporomycetidae</taxon>
        <taxon>Pleosporales</taxon>
        <taxon>Pleosporales incertae sedis</taxon>
        <taxon>Aaosphaeria</taxon>
    </lineage>
</organism>
<dbReference type="Proteomes" id="UP000799778">
    <property type="component" value="Unassembled WGS sequence"/>
</dbReference>
<gene>
    <name evidence="1" type="ORF">BU24DRAFT_458923</name>
</gene>
<sequence length="130" mass="15335">MREEQLRATCSHDFLVIHTKDSNSFVLDVTYAQFGFDRYLYPLEEYFSSNLKPETWAQIDLFHQMPFEDKRRRVFRNREGTLLEVIVDNLISCIASSSIEEIEGWTTEQFEGLIRMAEIQYYPGVGEVHT</sequence>
<dbReference type="RefSeq" id="XP_033387562.1">
    <property type="nucleotide sequence ID" value="XM_033531680.1"/>
</dbReference>
<dbReference type="GeneID" id="54289077"/>
<evidence type="ECO:0000313" key="2">
    <source>
        <dbReference type="Proteomes" id="UP000799778"/>
    </source>
</evidence>
<accession>A0A6A5Y1Y7</accession>
<dbReference type="AlphaFoldDB" id="A0A6A5Y1Y7"/>
<keyword evidence="2" id="KW-1185">Reference proteome</keyword>
<proteinExistence type="predicted"/>